<dbReference type="Proteomes" id="UP001213799">
    <property type="component" value="Unassembled WGS sequence"/>
</dbReference>
<gene>
    <name evidence="1" type="ORF">N7537_004935</name>
</gene>
<dbReference type="GeneID" id="81586234"/>
<reference evidence="1" key="1">
    <citation type="journal article" date="2023" name="IMA Fungus">
        <title>Comparative genomic study of the Penicillium genus elucidates a diverse pangenome and 15 lateral gene transfer events.</title>
        <authorList>
            <person name="Petersen C."/>
            <person name="Sorensen T."/>
            <person name="Nielsen M.R."/>
            <person name="Sondergaard T.E."/>
            <person name="Sorensen J.L."/>
            <person name="Fitzpatrick D.A."/>
            <person name="Frisvad J.C."/>
            <person name="Nielsen K.L."/>
        </authorList>
    </citation>
    <scope>NUCLEOTIDE SEQUENCE</scope>
    <source>
        <strain evidence="1">IBT 12815</strain>
    </source>
</reference>
<evidence type="ECO:0000313" key="1">
    <source>
        <dbReference type="EMBL" id="KAJ5608316.1"/>
    </source>
</evidence>
<reference evidence="1" key="2">
    <citation type="submission" date="2023-01" db="EMBL/GenBank/DDBJ databases">
        <authorList>
            <person name="Petersen C."/>
        </authorList>
    </citation>
    <scope>NUCLEOTIDE SEQUENCE</scope>
    <source>
        <strain evidence="1">IBT 12815</strain>
    </source>
</reference>
<proteinExistence type="predicted"/>
<name>A0AAD6ECI0_9EURO</name>
<evidence type="ECO:0000313" key="2">
    <source>
        <dbReference type="Proteomes" id="UP001213799"/>
    </source>
</evidence>
<keyword evidence="2" id="KW-1185">Reference proteome</keyword>
<accession>A0AAD6ECI0</accession>
<protein>
    <submittedName>
        <fullName evidence="1">Uncharacterized protein</fullName>
    </submittedName>
</protein>
<sequence length="127" mass="14504">METWNRRFNLGGLRFSAFDRISIQLYTILISKERGKEVNWEREGIQLIVIGIEYFPQKPNPQCPDREANEALGQIGGINHHPPLRPRASPPLNIQRKNPLVAPTSLFFPASIHSNISKISIHTNRII</sequence>
<dbReference type="RefSeq" id="XP_056755740.1">
    <property type="nucleotide sequence ID" value="XM_056895992.1"/>
</dbReference>
<comment type="caution">
    <text evidence="1">The sequence shown here is derived from an EMBL/GenBank/DDBJ whole genome shotgun (WGS) entry which is preliminary data.</text>
</comment>
<dbReference type="AlphaFoldDB" id="A0AAD6ECI0"/>
<organism evidence="1 2">
    <name type="scientific">Penicillium hordei</name>
    <dbReference type="NCBI Taxonomy" id="40994"/>
    <lineage>
        <taxon>Eukaryota</taxon>
        <taxon>Fungi</taxon>
        <taxon>Dikarya</taxon>
        <taxon>Ascomycota</taxon>
        <taxon>Pezizomycotina</taxon>
        <taxon>Eurotiomycetes</taxon>
        <taxon>Eurotiomycetidae</taxon>
        <taxon>Eurotiales</taxon>
        <taxon>Aspergillaceae</taxon>
        <taxon>Penicillium</taxon>
    </lineage>
</organism>
<dbReference type="EMBL" id="JAQJAE010000002">
    <property type="protein sequence ID" value="KAJ5608316.1"/>
    <property type="molecule type" value="Genomic_DNA"/>
</dbReference>